<sequence length="618" mass="70650">MTMKHSGARKLRELANFYSSFDQLNGVHPWMDAVKEGYVSYRVRALETGKVAYFNFILAKEMGLIPADHPHQMTEELEKKLIETFSIQIINEYDEISQRRIDPKTIRPHRYMATRYLQLQHANKQGKTSGDGRGIWNGTAYYRGTTWDVSSRGTGVTCLAPGAVAAARPLKTGGTEFGYGCGLAEIDELFGASILAEIMHLQGINTERVLCIIDLGKGYGIGVRAAKNLIRPAHLFLYLKQERYDLLKGATDYLIDRQVDNRVWDITTKTTARYDEMLHYISDSFADFTAKLDIDYIFAWLDWDGDNVLADAGIIDYGSVRQFGIRHDKYRYDDVERFSTNLNEQRAKARLIVQVFAQMVDYLKTKKKKSLRSFAQHPAVIAFDKKFTQKRSERLLYRMGFNEAQRENILASGDLFHKFDKEFSFFERAKISGSVEKVADGVNHAALYNMRNIMKDLPRFLATGTAAFEDRKMEESVFFKTILSGFAKARDARMGEKQRRHIENFQNLYKQMVKAAAGKQKPDTIIKGLAERSEKLNTTKRITGNALIEMVDELISAKKKGLPMEQIQKIIDRLVFDNAGMPEALTSRYYREINSTPAVKMDLYAKLLSLVEENKESI</sequence>
<protein>
    <submittedName>
        <fullName evidence="1">Uncharacterized protein</fullName>
    </submittedName>
</protein>
<gene>
    <name evidence="1" type="ORF">AZI86_04535</name>
</gene>
<comment type="caution">
    <text evidence="1">The sequence shown here is derived from an EMBL/GenBank/DDBJ whole genome shotgun (WGS) entry which is preliminary data.</text>
</comment>
<accession>A0A150WPL0</accession>
<reference evidence="1 2" key="1">
    <citation type="submission" date="2016-03" db="EMBL/GenBank/DDBJ databases">
        <authorList>
            <person name="Ploux O."/>
        </authorList>
    </citation>
    <scope>NUCLEOTIDE SEQUENCE [LARGE SCALE GENOMIC DNA]</scope>
    <source>
        <strain evidence="1 2">R0</strain>
    </source>
</reference>
<name>A0A150WPL0_BDEBC</name>
<dbReference type="AlphaFoldDB" id="A0A150WPL0"/>
<keyword evidence="2" id="KW-1185">Reference proteome</keyword>
<proteinExistence type="predicted"/>
<dbReference type="OrthoDB" id="5287394at2"/>
<dbReference type="RefSeq" id="WP_061833894.1">
    <property type="nucleotide sequence ID" value="NZ_LUKE01000001.1"/>
</dbReference>
<dbReference type="EMBL" id="LUKE01000001">
    <property type="protein sequence ID" value="KYG66328.1"/>
    <property type="molecule type" value="Genomic_DNA"/>
</dbReference>
<dbReference type="Proteomes" id="UP000075320">
    <property type="component" value="Unassembled WGS sequence"/>
</dbReference>
<evidence type="ECO:0000313" key="2">
    <source>
        <dbReference type="Proteomes" id="UP000075320"/>
    </source>
</evidence>
<evidence type="ECO:0000313" key="1">
    <source>
        <dbReference type="EMBL" id="KYG66328.1"/>
    </source>
</evidence>
<organism evidence="1 2">
    <name type="scientific">Bdellovibrio bacteriovorus</name>
    <dbReference type="NCBI Taxonomy" id="959"/>
    <lineage>
        <taxon>Bacteria</taxon>
        <taxon>Pseudomonadati</taxon>
        <taxon>Bdellovibrionota</taxon>
        <taxon>Bdellovibrionia</taxon>
        <taxon>Bdellovibrionales</taxon>
        <taxon>Pseudobdellovibrionaceae</taxon>
        <taxon>Bdellovibrio</taxon>
    </lineage>
</organism>